<dbReference type="EMBL" id="PDWK01000006">
    <property type="protein sequence ID" value="KAF1690423.1"/>
    <property type="molecule type" value="Genomic_DNA"/>
</dbReference>
<keyword evidence="4 5" id="KW-0472">Membrane</keyword>
<dbReference type="RefSeq" id="WP_162123463.1">
    <property type="nucleotide sequence ID" value="NZ_PDWK01000006.1"/>
</dbReference>
<comment type="caution">
    <text evidence="6">The sequence shown here is derived from an EMBL/GenBank/DDBJ whole genome shotgun (WGS) entry which is preliminary data.</text>
</comment>
<feature type="transmembrane region" description="Helical" evidence="5">
    <location>
        <begin position="99"/>
        <end position="118"/>
    </location>
</feature>
<evidence type="ECO:0000256" key="4">
    <source>
        <dbReference type="ARBA" id="ARBA00023136"/>
    </source>
</evidence>
<organism evidence="6 7">
    <name type="scientific">Pseudoxanthomonas taiwanensis</name>
    <dbReference type="NCBI Taxonomy" id="176598"/>
    <lineage>
        <taxon>Bacteria</taxon>
        <taxon>Pseudomonadati</taxon>
        <taxon>Pseudomonadota</taxon>
        <taxon>Gammaproteobacteria</taxon>
        <taxon>Lysobacterales</taxon>
        <taxon>Lysobacteraceae</taxon>
        <taxon>Pseudoxanthomonas</taxon>
    </lineage>
</organism>
<keyword evidence="6" id="KW-0808">Transferase</keyword>
<evidence type="ECO:0000256" key="2">
    <source>
        <dbReference type="ARBA" id="ARBA00022692"/>
    </source>
</evidence>
<evidence type="ECO:0000313" key="6">
    <source>
        <dbReference type="EMBL" id="KAF1690423.1"/>
    </source>
</evidence>
<evidence type="ECO:0000256" key="1">
    <source>
        <dbReference type="ARBA" id="ARBA00004141"/>
    </source>
</evidence>
<protein>
    <submittedName>
        <fullName evidence="6">Orotate phosphoribosyltransferase</fullName>
    </submittedName>
</protein>
<dbReference type="AlphaFoldDB" id="A0A921TEX1"/>
<keyword evidence="6" id="KW-0328">Glycosyltransferase</keyword>
<name>A0A921TEX1_9GAMM</name>
<keyword evidence="7" id="KW-1185">Reference proteome</keyword>
<dbReference type="Pfam" id="PF09685">
    <property type="entry name" value="MamF_MmsF"/>
    <property type="match status" value="1"/>
</dbReference>
<reference evidence="6" key="1">
    <citation type="submission" date="2017-10" db="EMBL/GenBank/DDBJ databases">
        <title>Whole genome sequencing of members of genus Pseudoxanthomonas.</title>
        <authorList>
            <person name="Kumar S."/>
            <person name="Bansal K."/>
            <person name="Kaur A."/>
            <person name="Patil P."/>
            <person name="Sharma S."/>
            <person name="Patil P.B."/>
        </authorList>
    </citation>
    <scope>NUCLEOTIDE SEQUENCE</scope>
    <source>
        <strain evidence="6">DSM 22914</strain>
    </source>
</reference>
<dbReference type="Proteomes" id="UP000717981">
    <property type="component" value="Unassembled WGS sequence"/>
</dbReference>
<dbReference type="OrthoDB" id="9808930at2"/>
<proteinExistence type="predicted"/>
<accession>A0A921TEX1</accession>
<evidence type="ECO:0000256" key="3">
    <source>
        <dbReference type="ARBA" id="ARBA00022989"/>
    </source>
</evidence>
<dbReference type="GO" id="GO:0016757">
    <property type="term" value="F:glycosyltransferase activity"/>
    <property type="evidence" value="ECO:0007669"/>
    <property type="project" value="UniProtKB-KW"/>
</dbReference>
<dbReference type="InterPro" id="IPR019109">
    <property type="entry name" value="MamF_MmsF"/>
</dbReference>
<keyword evidence="2 5" id="KW-0812">Transmembrane</keyword>
<keyword evidence="3 5" id="KW-1133">Transmembrane helix</keyword>
<evidence type="ECO:0000256" key="5">
    <source>
        <dbReference type="SAM" id="Phobius"/>
    </source>
</evidence>
<evidence type="ECO:0000313" key="7">
    <source>
        <dbReference type="Proteomes" id="UP000717981"/>
    </source>
</evidence>
<feature type="transmembrane region" description="Helical" evidence="5">
    <location>
        <begin position="74"/>
        <end position="93"/>
    </location>
</feature>
<gene>
    <name evidence="6" type="ORF">CR938_02315</name>
</gene>
<sequence length="136" mass="14490">MSDFENYTAPPAAPVGVASQEEKQWGMFGHLSAFTGLVTGGIGNIVGPLVIWLVKKDTMPFAADQAKEALNFNITLALVGVALAILTFITLGLGAILTIPVGLLLFLAWLVLTIMAAIKANEGVAYRYPFTLRLVK</sequence>
<comment type="subcellular location">
    <subcellularLocation>
        <location evidence="1">Membrane</location>
        <topology evidence="1">Multi-pass membrane protein</topology>
    </subcellularLocation>
</comment>
<feature type="transmembrane region" description="Helical" evidence="5">
    <location>
        <begin position="31"/>
        <end position="54"/>
    </location>
</feature>